<reference evidence="1 2" key="1">
    <citation type="submission" date="2023-01" db="EMBL/GenBank/DDBJ databases">
        <title>Psychroserpens ponticola sp. nov., isolated from seawater.</title>
        <authorList>
            <person name="Kristyanto S."/>
            <person name="Jung J."/>
            <person name="Kim J.M."/>
            <person name="Jeon C.O."/>
        </authorList>
    </citation>
    <scope>NUCLEOTIDE SEQUENCE [LARGE SCALE GENOMIC DNA]</scope>
    <source>
        <strain evidence="1 2">MSW6</strain>
    </source>
</reference>
<dbReference type="Proteomes" id="UP001202717">
    <property type="component" value="Chromosome"/>
</dbReference>
<evidence type="ECO:0008006" key="3">
    <source>
        <dbReference type="Google" id="ProtNLM"/>
    </source>
</evidence>
<keyword evidence="2" id="KW-1185">Reference proteome</keyword>
<protein>
    <recommendedName>
        <fullName evidence="3">NIPSNAP domain-containing protein</fullName>
    </recommendedName>
</protein>
<organism evidence="1 2">
    <name type="scientific">Psychroserpens ponticola</name>
    <dbReference type="NCBI Taxonomy" id="2932268"/>
    <lineage>
        <taxon>Bacteria</taxon>
        <taxon>Pseudomonadati</taxon>
        <taxon>Bacteroidota</taxon>
        <taxon>Flavobacteriia</taxon>
        <taxon>Flavobacteriales</taxon>
        <taxon>Flavobacteriaceae</taxon>
        <taxon>Psychroserpens</taxon>
    </lineage>
</organism>
<dbReference type="EMBL" id="CP116221">
    <property type="protein sequence ID" value="WCO00291.1"/>
    <property type="molecule type" value="Genomic_DNA"/>
</dbReference>
<proteinExistence type="predicted"/>
<sequence length="139" mass="16642">MSKLNKYFIMVFVFIIAIPNTVLGQELTKNKKTTVVGFRTVHLVSLKTVEDEAKIVAIADDFNKVVTELGYQNIRFNFWKETEGSEGQYKYIFESNWPDQETFDKVHEYEEFQLVWEKNYVKWKSMIEEDIYNRYIPMN</sequence>
<accession>A0ABY7RU66</accession>
<evidence type="ECO:0000313" key="1">
    <source>
        <dbReference type="EMBL" id="WCO00291.1"/>
    </source>
</evidence>
<gene>
    <name evidence="1" type="ORF">MUN68_009420</name>
</gene>
<evidence type="ECO:0000313" key="2">
    <source>
        <dbReference type="Proteomes" id="UP001202717"/>
    </source>
</evidence>
<name>A0ABY7RU66_9FLAO</name>
<dbReference type="RefSeq" id="WP_249997473.1">
    <property type="nucleotide sequence ID" value="NZ_CP116221.1"/>
</dbReference>